<dbReference type="InterPro" id="IPR005311">
    <property type="entry name" value="PBP_dimer"/>
</dbReference>
<evidence type="ECO:0000256" key="1">
    <source>
        <dbReference type="ARBA" id="ARBA00004370"/>
    </source>
</evidence>
<evidence type="ECO:0000256" key="3">
    <source>
        <dbReference type="ARBA" id="ARBA00023136"/>
    </source>
</evidence>
<dbReference type="GO" id="GO:0071555">
    <property type="term" value="P:cell wall organization"/>
    <property type="evidence" value="ECO:0007669"/>
    <property type="project" value="TreeGrafter"/>
</dbReference>
<gene>
    <name evidence="7" type="ORF">D1825_07695</name>
</gene>
<evidence type="ECO:0000256" key="2">
    <source>
        <dbReference type="ARBA" id="ARBA00007171"/>
    </source>
</evidence>
<comment type="caution">
    <text evidence="7">The sequence shown here is derived from an EMBL/GenBank/DDBJ whole genome shotgun (WGS) entry which is preliminary data.</text>
</comment>
<feature type="domain" description="Penicillin-binding protein dimerisation" evidence="6">
    <location>
        <begin position="47"/>
        <end position="198"/>
    </location>
</feature>
<reference evidence="7 8" key="1">
    <citation type="submission" date="2018-08" db="EMBL/GenBank/DDBJ databases">
        <title>Cellulomonas rhizosphaerae sp. nov., a novel actinomycete isolated from soil.</title>
        <authorList>
            <person name="Tian Y."/>
        </authorList>
    </citation>
    <scope>NUCLEOTIDE SEQUENCE [LARGE SCALE GENOMIC DNA]</scope>
    <source>
        <strain evidence="7 8">NEAU-TCZ24</strain>
    </source>
</reference>
<keyword evidence="8" id="KW-1185">Reference proteome</keyword>
<dbReference type="InterPro" id="IPR050515">
    <property type="entry name" value="Beta-lactam/transpept"/>
</dbReference>
<dbReference type="AlphaFoldDB" id="A0A413RML5"/>
<proteinExistence type="inferred from homology"/>
<dbReference type="OrthoDB" id="9789078at2"/>
<dbReference type="PANTHER" id="PTHR30627">
    <property type="entry name" value="PEPTIDOGLYCAN D,D-TRANSPEPTIDASE"/>
    <property type="match status" value="1"/>
</dbReference>
<sequence length="563" mass="58176">MVFLTVAIVTVLAVFAVKLVWIQVLHGPAIAADARDSRLIPVSLLGARGQITDVNGVALATSVERYTVSVNQLQVGDFMGTKDVPKGAEGVAQLLAPMLDMSAPEVGGMLVGTKGYKVLKKGVLPAVVREIRNLKLPGIGIEKVADRVYPNGALAGNVIGFVNSAGAGLEGLEASLDDELKGTPGKEVYEGGAGGQPIPGGYSQDTPAKQGSSVRLTLDSDIQYKAEAALAEAIHKTGAASGTVVVQEVGSSAILALADSNTRDPNKPGASDGSLAASVSNVFEPGSTGKVITMAAALENKLVTPTSEFKVPYSYTTSNGQTFHDSHEHATLKLTTTGVLAQSSNSGTVMIGQDLTTDQRYAYLKRFGFGTRTGIELPGESPGLFSDPDGRSKYAVLFGQAVAVNALQATQVFATIANHGVHVQPHIIAGWTAPDGTYTPARTADSTRVVSAKTADTVLSMMESVVDDGTGSNASIPGYRVAGKTGTAQNWIKGKQGITASFIGVVPADDPKIVVSVILHNPKSSVYGGDVAAPVFKEVAAYTLGELGVAPSGSKAKLYPTTW</sequence>
<evidence type="ECO:0000259" key="6">
    <source>
        <dbReference type="Pfam" id="PF03717"/>
    </source>
</evidence>
<accession>A0A413RML5</accession>
<evidence type="ECO:0000256" key="4">
    <source>
        <dbReference type="SAM" id="MobiDB-lite"/>
    </source>
</evidence>
<dbReference type="Pfam" id="PF00905">
    <property type="entry name" value="Transpeptidase"/>
    <property type="match status" value="1"/>
</dbReference>
<dbReference type="Proteomes" id="UP000283374">
    <property type="component" value="Unassembled WGS sequence"/>
</dbReference>
<dbReference type="SUPFAM" id="SSF56601">
    <property type="entry name" value="beta-lactamase/transpeptidase-like"/>
    <property type="match status" value="1"/>
</dbReference>
<dbReference type="PANTHER" id="PTHR30627:SF1">
    <property type="entry name" value="PEPTIDOGLYCAN D,D-TRANSPEPTIDASE FTSI"/>
    <property type="match status" value="1"/>
</dbReference>
<keyword evidence="3" id="KW-0472">Membrane</keyword>
<dbReference type="Pfam" id="PF03717">
    <property type="entry name" value="PBP_dimer"/>
    <property type="match status" value="1"/>
</dbReference>
<dbReference type="Gene3D" id="3.90.1310.10">
    <property type="entry name" value="Penicillin-binding protein 2a (Domain 2)"/>
    <property type="match status" value="1"/>
</dbReference>
<dbReference type="GO" id="GO:0005886">
    <property type="term" value="C:plasma membrane"/>
    <property type="evidence" value="ECO:0007669"/>
    <property type="project" value="TreeGrafter"/>
</dbReference>
<dbReference type="SUPFAM" id="SSF56519">
    <property type="entry name" value="Penicillin binding protein dimerisation domain"/>
    <property type="match status" value="1"/>
</dbReference>
<dbReference type="Gene3D" id="3.30.450.330">
    <property type="match status" value="1"/>
</dbReference>
<organism evidence="7 8">
    <name type="scientific">Cellulomonas rhizosphaerae</name>
    <dbReference type="NCBI Taxonomy" id="2293719"/>
    <lineage>
        <taxon>Bacteria</taxon>
        <taxon>Bacillati</taxon>
        <taxon>Actinomycetota</taxon>
        <taxon>Actinomycetes</taxon>
        <taxon>Micrococcales</taxon>
        <taxon>Cellulomonadaceae</taxon>
        <taxon>Cellulomonas</taxon>
    </lineage>
</organism>
<evidence type="ECO:0000313" key="8">
    <source>
        <dbReference type="Proteomes" id="UP000283374"/>
    </source>
</evidence>
<dbReference type="InterPro" id="IPR036138">
    <property type="entry name" value="PBP_dimer_sf"/>
</dbReference>
<dbReference type="EMBL" id="QWKP01000176">
    <property type="protein sequence ID" value="RHA42018.1"/>
    <property type="molecule type" value="Genomic_DNA"/>
</dbReference>
<feature type="domain" description="Penicillin-binding protein transpeptidase" evidence="5">
    <location>
        <begin position="242"/>
        <end position="539"/>
    </location>
</feature>
<protein>
    <submittedName>
        <fullName evidence="7">Penicillin-binding protein 2</fullName>
    </submittedName>
</protein>
<evidence type="ECO:0000313" key="7">
    <source>
        <dbReference type="EMBL" id="RHA42018.1"/>
    </source>
</evidence>
<name>A0A413RML5_9CELL</name>
<feature type="region of interest" description="Disordered" evidence="4">
    <location>
        <begin position="179"/>
        <end position="211"/>
    </location>
</feature>
<dbReference type="InterPro" id="IPR001460">
    <property type="entry name" value="PCN-bd_Tpept"/>
</dbReference>
<comment type="similarity">
    <text evidence="2">Belongs to the transpeptidase family.</text>
</comment>
<dbReference type="InterPro" id="IPR012338">
    <property type="entry name" value="Beta-lactam/transpept-like"/>
</dbReference>
<dbReference type="GO" id="GO:0008658">
    <property type="term" value="F:penicillin binding"/>
    <property type="evidence" value="ECO:0007669"/>
    <property type="project" value="InterPro"/>
</dbReference>
<evidence type="ECO:0000259" key="5">
    <source>
        <dbReference type="Pfam" id="PF00905"/>
    </source>
</evidence>
<dbReference type="Gene3D" id="3.40.710.10">
    <property type="entry name" value="DD-peptidase/beta-lactamase superfamily"/>
    <property type="match status" value="1"/>
</dbReference>
<comment type="subcellular location">
    <subcellularLocation>
        <location evidence="1">Membrane</location>
    </subcellularLocation>
</comment>